<dbReference type="PANTHER" id="PTHR10434">
    <property type="entry name" value="1-ACYL-SN-GLYCEROL-3-PHOSPHATE ACYLTRANSFERASE"/>
    <property type="match status" value="1"/>
</dbReference>
<dbReference type="InterPro" id="IPR002123">
    <property type="entry name" value="Plipid/glycerol_acylTrfase"/>
</dbReference>
<dbReference type="Proteomes" id="UP000715441">
    <property type="component" value="Unassembled WGS sequence"/>
</dbReference>
<evidence type="ECO:0000256" key="1">
    <source>
        <dbReference type="ARBA" id="ARBA00005189"/>
    </source>
</evidence>
<organism evidence="7 8">
    <name type="scientific">Amycolatopsis acididurans</name>
    <dbReference type="NCBI Taxonomy" id="2724524"/>
    <lineage>
        <taxon>Bacteria</taxon>
        <taxon>Bacillati</taxon>
        <taxon>Actinomycetota</taxon>
        <taxon>Actinomycetes</taxon>
        <taxon>Pseudonocardiales</taxon>
        <taxon>Pseudonocardiaceae</taxon>
        <taxon>Amycolatopsis</taxon>
    </lineage>
</organism>
<keyword evidence="4" id="KW-0443">Lipid metabolism</keyword>
<proteinExistence type="predicted"/>
<evidence type="ECO:0000313" key="8">
    <source>
        <dbReference type="Proteomes" id="UP000715441"/>
    </source>
</evidence>
<evidence type="ECO:0000256" key="4">
    <source>
        <dbReference type="ARBA" id="ARBA00023098"/>
    </source>
</evidence>
<dbReference type="SUPFAM" id="SSF69593">
    <property type="entry name" value="Glycerol-3-phosphate (1)-acyltransferase"/>
    <property type="match status" value="1"/>
</dbReference>
<evidence type="ECO:0000259" key="6">
    <source>
        <dbReference type="SMART" id="SM00563"/>
    </source>
</evidence>
<comment type="caution">
    <text evidence="7">The sequence shown here is derived from an EMBL/GenBank/DDBJ whole genome shotgun (WGS) entry which is preliminary data.</text>
</comment>
<accession>A0ABX1J9B7</accession>
<reference evidence="7 8" key="1">
    <citation type="submission" date="2020-04" db="EMBL/GenBank/DDBJ databases">
        <title>Novel species.</title>
        <authorList>
            <person name="Teo W.F.A."/>
            <person name="Lipun K."/>
            <person name="Srisuk N."/>
            <person name="Duangmal K."/>
        </authorList>
    </citation>
    <scope>NUCLEOTIDE SEQUENCE [LARGE SCALE GENOMIC DNA]</scope>
    <source>
        <strain evidence="7 8">K13G38</strain>
    </source>
</reference>
<dbReference type="GO" id="GO:0016746">
    <property type="term" value="F:acyltransferase activity"/>
    <property type="evidence" value="ECO:0007669"/>
    <property type="project" value="UniProtKB-KW"/>
</dbReference>
<protein>
    <submittedName>
        <fullName evidence="7">1-acyl-sn-glycerol-3-phosphate acyltransferase</fullName>
    </submittedName>
</protein>
<evidence type="ECO:0000256" key="2">
    <source>
        <dbReference type="ARBA" id="ARBA00022516"/>
    </source>
</evidence>
<dbReference type="SMART" id="SM00563">
    <property type="entry name" value="PlsC"/>
    <property type="match status" value="1"/>
</dbReference>
<dbReference type="PANTHER" id="PTHR10434:SF64">
    <property type="entry name" value="1-ACYL-SN-GLYCEROL-3-PHOSPHATE ACYLTRANSFERASE-RELATED"/>
    <property type="match status" value="1"/>
</dbReference>
<evidence type="ECO:0000256" key="5">
    <source>
        <dbReference type="ARBA" id="ARBA00023315"/>
    </source>
</evidence>
<comment type="pathway">
    <text evidence="1">Lipid metabolism.</text>
</comment>
<dbReference type="RefSeq" id="WP_168517666.1">
    <property type="nucleotide sequence ID" value="NZ_JAAXLS010000012.1"/>
</dbReference>
<sequence>MRRWAAVTSVLTGASRRADLRTSARRLLDELGIGLSTNSERLSVPGETGTLVVANHVSWLDIVAAIAVEPTAFLAKHEVRTWPLIGSLAARCGTVFVDRREMRRLPEAVAGIAATLRAGRSVVVFPEGTTWCGRCGPGEFRRAAFQAAIDAGAPIRPVTLEYRQDGEPSTAAAFVGDETLATSLNRISRADGLEVRLTAHPALDPDGDRRELAARAELSVRQAAYV</sequence>
<dbReference type="CDD" id="cd07989">
    <property type="entry name" value="LPLAT_AGPAT-like"/>
    <property type="match status" value="1"/>
</dbReference>
<dbReference type="Pfam" id="PF01553">
    <property type="entry name" value="Acyltransferase"/>
    <property type="match status" value="1"/>
</dbReference>
<evidence type="ECO:0000256" key="3">
    <source>
        <dbReference type="ARBA" id="ARBA00022679"/>
    </source>
</evidence>
<feature type="domain" description="Phospholipid/glycerol acyltransferase" evidence="6">
    <location>
        <begin position="50"/>
        <end position="163"/>
    </location>
</feature>
<keyword evidence="2" id="KW-0444">Lipid biosynthesis</keyword>
<name>A0ABX1J9B7_9PSEU</name>
<keyword evidence="5 7" id="KW-0012">Acyltransferase</keyword>
<keyword evidence="3" id="KW-0808">Transferase</keyword>
<evidence type="ECO:0000313" key="7">
    <source>
        <dbReference type="EMBL" id="NKQ55085.1"/>
    </source>
</evidence>
<dbReference type="EMBL" id="JAAXLS010000012">
    <property type="protein sequence ID" value="NKQ55085.1"/>
    <property type="molecule type" value="Genomic_DNA"/>
</dbReference>
<gene>
    <name evidence="7" type="ORF">HFP15_19575</name>
</gene>
<keyword evidence="8" id="KW-1185">Reference proteome</keyword>